<dbReference type="EMBL" id="BAABFL010000372">
    <property type="protein sequence ID" value="GAA4650194.1"/>
    <property type="molecule type" value="Genomic_DNA"/>
</dbReference>
<dbReference type="SMART" id="SM00332">
    <property type="entry name" value="PP2Cc"/>
    <property type="match status" value="1"/>
</dbReference>
<dbReference type="Gene3D" id="3.60.40.10">
    <property type="entry name" value="PPM-type phosphatase domain"/>
    <property type="match status" value="1"/>
</dbReference>
<dbReference type="SUPFAM" id="SSF81606">
    <property type="entry name" value="PP2C-like"/>
    <property type="match status" value="1"/>
</dbReference>
<feature type="domain" description="PPM-type phosphatase" evidence="1">
    <location>
        <begin position="142"/>
        <end position="404"/>
    </location>
</feature>
<accession>A0ABP8V3P1</accession>
<proteinExistence type="predicted"/>
<dbReference type="Proteomes" id="UP001500604">
    <property type="component" value="Unassembled WGS sequence"/>
</dbReference>
<evidence type="ECO:0000313" key="2">
    <source>
        <dbReference type="EMBL" id="GAA4650194.1"/>
    </source>
</evidence>
<organism evidence="2 3">
    <name type="scientific">Kistimonas scapharcae</name>
    <dbReference type="NCBI Taxonomy" id="1036133"/>
    <lineage>
        <taxon>Bacteria</taxon>
        <taxon>Pseudomonadati</taxon>
        <taxon>Pseudomonadota</taxon>
        <taxon>Gammaproteobacteria</taxon>
        <taxon>Oceanospirillales</taxon>
        <taxon>Endozoicomonadaceae</taxon>
        <taxon>Kistimonas</taxon>
    </lineage>
</organism>
<dbReference type="PROSITE" id="PS51746">
    <property type="entry name" value="PPM_2"/>
    <property type="match status" value="1"/>
</dbReference>
<dbReference type="InterPro" id="IPR001932">
    <property type="entry name" value="PPM-type_phosphatase-like_dom"/>
</dbReference>
<dbReference type="PANTHER" id="PTHR13832">
    <property type="entry name" value="PROTEIN PHOSPHATASE 2C"/>
    <property type="match status" value="1"/>
</dbReference>
<keyword evidence="3" id="KW-1185">Reference proteome</keyword>
<evidence type="ECO:0000259" key="1">
    <source>
        <dbReference type="PROSITE" id="PS51746"/>
    </source>
</evidence>
<protein>
    <recommendedName>
        <fullName evidence="1">PPM-type phosphatase domain-containing protein</fullName>
    </recommendedName>
</protein>
<comment type="caution">
    <text evidence="2">The sequence shown here is derived from an EMBL/GenBank/DDBJ whole genome shotgun (WGS) entry which is preliminary data.</text>
</comment>
<sequence length="417" mass="46687">MPSSCLAVLTRDSGKLGCQNEDRPPSTNKDITIADNRHYKLYSELDSDHIDYIEQLEYRILTGDEARAKISGKLDSALRRALFQQQREREMERESETSLSRQCLFLQAPTLNPKLALQGPIQGTITIGDIPFHYLTRITSSTVGVAYSVGKKRKHKPIEDKYIAETFTIKVFGETIKIDIHGVFDGSGKPDFAEYAANNITIYLTKRLEEFIHKYGFTDWAIREALKIACVDINRTCHRTSCGTTANFALFLKGTLWLVNVGDSRALWVDQYGQVTQLSEDAKPNIDRFKKSILKRGGYVTFGKDRVPRVNQKLGPARYFGFHELNGVVSARPTIVKIDLHGIAGYLVQVTDGLTDVASTHTLGKQTYQYYVENTSPALIAVKLNIKAFFAGSLDNSTAVVTDLAKYSGRTNTEEHA</sequence>
<dbReference type="InterPro" id="IPR036457">
    <property type="entry name" value="PPM-type-like_dom_sf"/>
</dbReference>
<reference evidence="3" key="1">
    <citation type="journal article" date="2019" name="Int. J. Syst. Evol. Microbiol.">
        <title>The Global Catalogue of Microorganisms (GCM) 10K type strain sequencing project: providing services to taxonomists for standard genome sequencing and annotation.</title>
        <authorList>
            <consortium name="The Broad Institute Genomics Platform"/>
            <consortium name="The Broad Institute Genome Sequencing Center for Infectious Disease"/>
            <person name="Wu L."/>
            <person name="Ma J."/>
        </authorList>
    </citation>
    <scope>NUCLEOTIDE SEQUENCE [LARGE SCALE GENOMIC DNA]</scope>
    <source>
        <strain evidence="3">JCM 17805</strain>
    </source>
</reference>
<evidence type="ECO:0000313" key="3">
    <source>
        <dbReference type="Proteomes" id="UP001500604"/>
    </source>
</evidence>
<dbReference type="Pfam" id="PF00481">
    <property type="entry name" value="PP2C"/>
    <property type="match status" value="1"/>
</dbReference>
<gene>
    <name evidence="2" type="ORF">GCM10023116_24770</name>
</gene>
<dbReference type="InterPro" id="IPR015655">
    <property type="entry name" value="PP2C"/>
</dbReference>
<dbReference type="CDD" id="cd00143">
    <property type="entry name" value="PP2Cc"/>
    <property type="match status" value="1"/>
</dbReference>
<name>A0ABP8V3P1_9GAMM</name>
<dbReference type="PANTHER" id="PTHR13832:SF827">
    <property type="entry name" value="PROTEIN PHOSPHATASE 1L"/>
    <property type="match status" value="1"/>
</dbReference>